<accession>A0ACA9YAR1</accession>
<comment type="caution">
    <text evidence="1">The sequence shown here is derived from an EMBL/GenBank/DDBJ whole genome shotgun (WGS) entry which is preliminary data.</text>
</comment>
<dbReference type="EMBL" id="CALSDN010000008">
    <property type="protein sequence ID" value="CAH6722133.1"/>
    <property type="molecule type" value="Genomic_DNA"/>
</dbReference>
<protein>
    <submittedName>
        <fullName evidence="1">Curved DNA-binding protein</fullName>
    </submittedName>
</protein>
<reference evidence="1" key="1">
    <citation type="submission" date="2022-06" db="EMBL/GenBank/DDBJ databases">
        <authorList>
            <person name="Legras J.-L."/>
            <person name="Devillers H."/>
            <person name="Grondin C."/>
        </authorList>
    </citation>
    <scope>NUCLEOTIDE SEQUENCE</scope>
    <source>
        <strain evidence="1">CLIB 1444</strain>
    </source>
</reference>
<keyword evidence="1" id="KW-0238">DNA-binding</keyword>
<evidence type="ECO:0000313" key="2">
    <source>
        <dbReference type="Proteomes" id="UP001152531"/>
    </source>
</evidence>
<gene>
    <name evidence="1" type="ORF">CLIB1444_08S02630</name>
</gene>
<dbReference type="Proteomes" id="UP001152531">
    <property type="component" value="Unassembled WGS sequence"/>
</dbReference>
<name>A0ACA9YAR1_9ASCO</name>
<sequence>MSSAKTESKVDYTIANSDVVQKYKTGGEISAKVLAHVKELCIEGAKIFDICESGDKLMEEELSKIYNSKKASKLLKGIAFPTTVNPNNYPAHVSPVNADDETNFTLKNEDVVNIMLGVQIDGFPAIIGESMIIGESESSPIEGKKADLLHSAWNASEAAIRQFKPNGKNWDVTKIVDQVAKIFETTPVESMLSHNQTRNTLYGPKEILINPTKEHKNQMDTYRFEENDVYGLDILISTSNDGKVKKTDFKTSIFKLTGNSYALKLKSSHQALGEFKQKSSGLFPMNVKKFDDPRKTRAGLGECVNHQVVLDYDIMTEKEGEFVAQYFTTFGITKNGIVKYTSPSFNPNLYKTDKKIEDEGLTTLLAQPLKVNPKKKNKKKTEESK</sequence>
<proteinExistence type="predicted"/>
<evidence type="ECO:0000313" key="1">
    <source>
        <dbReference type="EMBL" id="CAH6722133.1"/>
    </source>
</evidence>
<organism evidence="1 2">
    <name type="scientific">[Candida] jaroonii</name>
    <dbReference type="NCBI Taxonomy" id="467808"/>
    <lineage>
        <taxon>Eukaryota</taxon>
        <taxon>Fungi</taxon>
        <taxon>Dikarya</taxon>
        <taxon>Ascomycota</taxon>
        <taxon>Saccharomycotina</taxon>
        <taxon>Pichiomycetes</taxon>
        <taxon>Debaryomycetaceae</taxon>
        <taxon>Yamadazyma</taxon>
    </lineage>
</organism>
<keyword evidence="2" id="KW-1185">Reference proteome</keyword>